<reference evidence="2" key="1">
    <citation type="submission" date="2016-10" db="EMBL/GenBank/DDBJ databases">
        <authorList>
            <person name="Varghese N."/>
            <person name="Submissions S."/>
        </authorList>
    </citation>
    <scope>NUCLEOTIDE SEQUENCE [LARGE SCALE GENOMIC DNA]</scope>
    <source>
        <strain evidence="2">CGMCC 1.10118</strain>
    </source>
</reference>
<name>A0A1H3K0I1_9EURY</name>
<dbReference type="RefSeq" id="WP_089769333.1">
    <property type="nucleotide sequence ID" value="NZ_FNPB01000016.1"/>
</dbReference>
<dbReference type="STRING" id="660517.SAMN04487946_11633"/>
<organism evidence="1 2">
    <name type="scientific">Halobellus clavatus</name>
    <dbReference type="NCBI Taxonomy" id="660517"/>
    <lineage>
        <taxon>Archaea</taxon>
        <taxon>Methanobacteriati</taxon>
        <taxon>Methanobacteriota</taxon>
        <taxon>Stenosarchaea group</taxon>
        <taxon>Halobacteria</taxon>
        <taxon>Halobacteriales</taxon>
        <taxon>Haloferacaceae</taxon>
        <taxon>Halobellus</taxon>
    </lineage>
</organism>
<sequence length="64" mass="7014">MIEESAADERLSAGIDDTDEIAAEQGSASADVVLQNYLSDSRARTLCRKYMRDQLAAAFEPSEM</sequence>
<accession>A0A1H3K0I1</accession>
<keyword evidence="2" id="KW-1185">Reference proteome</keyword>
<dbReference type="AlphaFoldDB" id="A0A1H3K0I1"/>
<dbReference type="EMBL" id="FNPB01000016">
    <property type="protein sequence ID" value="SDY45014.1"/>
    <property type="molecule type" value="Genomic_DNA"/>
</dbReference>
<dbReference type="Proteomes" id="UP000199170">
    <property type="component" value="Unassembled WGS sequence"/>
</dbReference>
<evidence type="ECO:0000313" key="1">
    <source>
        <dbReference type="EMBL" id="SDY45014.1"/>
    </source>
</evidence>
<proteinExistence type="predicted"/>
<evidence type="ECO:0000313" key="2">
    <source>
        <dbReference type="Proteomes" id="UP000199170"/>
    </source>
</evidence>
<gene>
    <name evidence="1" type="ORF">SAMN04487946_11633</name>
</gene>
<protein>
    <submittedName>
        <fullName evidence="1">Uncharacterized protein</fullName>
    </submittedName>
</protein>